<keyword evidence="4 11" id="KW-0444">Lipid biosynthesis</keyword>
<comment type="pathway">
    <text evidence="2 11">Phospholipid metabolism; phosphatidylglycerol biosynthesis; phosphatidylglycerol from CDP-diacylglycerol: step 1/2.</text>
</comment>
<dbReference type="Proteomes" id="UP000887574">
    <property type="component" value="Unplaced"/>
</dbReference>
<organism evidence="13 14">
    <name type="scientific">Ditylenchus dipsaci</name>
    <dbReference type="NCBI Taxonomy" id="166011"/>
    <lineage>
        <taxon>Eukaryota</taxon>
        <taxon>Metazoa</taxon>
        <taxon>Ecdysozoa</taxon>
        <taxon>Nematoda</taxon>
        <taxon>Chromadorea</taxon>
        <taxon>Rhabditida</taxon>
        <taxon>Tylenchina</taxon>
        <taxon>Tylenchomorpha</taxon>
        <taxon>Sphaerularioidea</taxon>
        <taxon>Anguinidae</taxon>
        <taxon>Anguininae</taxon>
        <taxon>Ditylenchus</taxon>
    </lineage>
</organism>
<reference evidence="14" key="1">
    <citation type="submission" date="2022-11" db="UniProtKB">
        <authorList>
            <consortium name="WormBaseParasite"/>
        </authorList>
    </citation>
    <scope>IDENTIFICATION</scope>
</reference>
<feature type="domain" description="PLD phosphodiesterase" evidence="12">
    <location>
        <begin position="62"/>
        <end position="88"/>
    </location>
</feature>
<dbReference type="Gene3D" id="3.30.870.10">
    <property type="entry name" value="Endonuclease Chain A"/>
    <property type="match status" value="2"/>
</dbReference>
<dbReference type="SMART" id="SM00155">
    <property type="entry name" value="PLDc"/>
    <property type="match status" value="2"/>
</dbReference>
<comment type="subcellular location">
    <subcellularLocation>
        <location evidence="11">Mitochondrion</location>
    </subcellularLocation>
</comment>
<evidence type="ECO:0000256" key="11">
    <source>
        <dbReference type="RuleBase" id="RU365024"/>
    </source>
</evidence>
<keyword evidence="6" id="KW-0677">Repeat</keyword>
<comment type="function">
    <text evidence="1 11">Functions in the biosynthesis of the anionic phospholipids phosphatidylglycerol and cardiolipin.</text>
</comment>
<proteinExistence type="inferred from homology"/>
<dbReference type="GO" id="GO:0032049">
    <property type="term" value="P:cardiolipin biosynthetic process"/>
    <property type="evidence" value="ECO:0007669"/>
    <property type="project" value="InterPro"/>
</dbReference>
<evidence type="ECO:0000256" key="7">
    <source>
        <dbReference type="ARBA" id="ARBA00023098"/>
    </source>
</evidence>
<comment type="catalytic activity">
    <reaction evidence="10 11">
        <text>a CDP-1,2-diacyl-sn-glycerol + sn-glycerol 3-phosphate = a 1,2-diacyl-sn-glycero-3-phospho-(1'-sn-glycero-3'-phosphate) + CMP + H(+)</text>
        <dbReference type="Rhea" id="RHEA:12593"/>
        <dbReference type="ChEBI" id="CHEBI:15378"/>
        <dbReference type="ChEBI" id="CHEBI:57597"/>
        <dbReference type="ChEBI" id="CHEBI:58332"/>
        <dbReference type="ChEBI" id="CHEBI:60110"/>
        <dbReference type="ChEBI" id="CHEBI:60377"/>
        <dbReference type="EC" id="2.7.8.5"/>
    </reaction>
</comment>
<accession>A0A915DTP0</accession>
<evidence type="ECO:0000256" key="3">
    <source>
        <dbReference type="ARBA" id="ARBA00010682"/>
    </source>
</evidence>
<evidence type="ECO:0000256" key="4">
    <source>
        <dbReference type="ARBA" id="ARBA00022516"/>
    </source>
</evidence>
<keyword evidence="9 11" id="KW-1208">Phospholipid metabolism</keyword>
<evidence type="ECO:0000256" key="2">
    <source>
        <dbReference type="ARBA" id="ARBA00005042"/>
    </source>
</evidence>
<dbReference type="GO" id="GO:0005524">
    <property type="term" value="F:ATP binding"/>
    <property type="evidence" value="ECO:0007669"/>
    <property type="project" value="UniProtKB-KW"/>
</dbReference>
<dbReference type="CDD" id="cd09137">
    <property type="entry name" value="PLDc_PGS1_euk_2"/>
    <property type="match status" value="1"/>
</dbReference>
<dbReference type="PROSITE" id="PS50035">
    <property type="entry name" value="PLD"/>
    <property type="match status" value="1"/>
</dbReference>
<evidence type="ECO:0000256" key="5">
    <source>
        <dbReference type="ARBA" id="ARBA00022679"/>
    </source>
</evidence>
<comment type="similarity">
    <text evidence="3 11">Belongs to the CDP-alcohol phosphatidyltransferase class-II family.</text>
</comment>
<keyword evidence="11" id="KW-0496">Mitochondrion</keyword>
<keyword evidence="11" id="KW-0547">Nucleotide-binding</keyword>
<keyword evidence="5 11" id="KW-0808">Transferase</keyword>
<sequence>MKEEPELRVGLLLDFFRGTRTGNEGSVQLLQPLAKDAQIRFFHHPDMRGLLLNMLPERVNEIIGLQHMKFFIFDDSIILSGANLSDSYFTNRQDRYMLIDNNALCLNETGQLIFQGESSLHPFTGNTSEFRKVMSNKLDQIFADFKERIPIVGYSAEETFICPFLQLGSFNVHQEVNLLTKLFGCQDSDTEITMSTGYFNLYDTYANLILKKSKCPANGFYNGSGLSGYIPSLYVHNSYNFFRQASLASAAPIQRKHEITIAEYTRPKWTFHAKGIWIASDGMAATVVGSSNYGKLSSFCEYQFMYRTFSRYRSVFRDLEVGALLVTKNESLILQIAEEKKALMNTAR</sequence>
<evidence type="ECO:0000256" key="10">
    <source>
        <dbReference type="ARBA" id="ARBA00048586"/>
    </source>
</evidence>
<dbReference type="InterPro" id="IPR016270">
    <property type="entry name" value="PGS1"/>
</dbReference>
<dbReference type="GO" id="GO:0005739">
    <property type="term" value="C:mitochondrion"/>
    <property type="evidence" value="ECO:0007669"/>
    <property type="project" value="UniProtKB-SubCell"/>
</dbReference>
<name>A0A915DTP0_9BILA</name>
<keyword evidence="13" id="KW-1185">Reference proteome</keyword>
<dbReference type="Pfam" id="PF00614">
    <property type="entry name" value="PLDc"/>
    <property type="match status" value="1"/>
</dbReference>
<keyword evidence="8 11" id="KW-0594">Phospholipid biosynthesis</keyword>
<protein>
    <recommendedName>
        <fullName evidence="11">CDP-diacylglycerol--glycerol-3-phosphate 3-phosphatidyltransferase</fullName>
        <ecNumber evidence="11">2.7.8.5</ecNumber>
    </recommendedName>
</protein>
<keyword evidence="11" id="KW-0067">ATP-binding</keyword>
<evidence type="ECO:0000256" key="1">
    <source>
        <dbReference type="ARBA" id="ARBA00003537"/>
    </source>
</evidence>
<dbReference type="InterPro" id="IPR001736">
    <property type="entry name" value="PLipase_D/transphosphatidylase"/>
</dbReference>
<dbReference type="SUPFAM" id="SSF56024">
    <property type="entry name" value="Phospholipase D/nuclease"/>
    <property type="match status" value="1"/>
</dbReference>
<dbReference type="AlphaFoldDB" id="A0A915DTP0"/>
<dbReference type="GO" id="GO:0008444">
    <property type="term" value="F:CDP-diacylglycerol-glycerol-3-phosphate 3-phosphatidyltransferase activity"/>
    <property type="evidence" value="ECO:0007669"/>
    <property type="project" value="UniProtKB-EC"/>
</dbReference>
<evidence type="ECO:0000256" key="6">
    <source>
        <dbReference type="ARBA" id="ARBA00022737"/>
    </source>
</evidence>
<evidence type="ECO:0000313" key="13">
    <source>
        <dbReference type="Proteomes" id="UP000887574"/>
    </source>
</evidence>
<dbReference type="PANTHER" id="PTHR12586:SF1">
    <property type="entry name" value="CDP-DIACYLGLYCEROL--GLYCEROL-3-PHOSPHATE 3-PHOSPHATIDYLTRANSFERASE, MITOCHONDRIAL"/>
    <property type="match status" value="1"/>
</dbReference>
<evidence type="ECO:0000256" key="9">
    <source>
        <dbReference type="ARBA" id="ARBA00023264"/>
    </source>
</evidence>
<dbReference type="EC" id="2.7.8.5" evidence="11"/>
<evidence type="ECO:0000259" key="12">
    <source>
        <dbReference type="PROSITE" id="PS50035"/>
    </source>
</evidence>
<dbReference type="WBParaSite" id="jg23548">
    <property type="protein sequence ID" value="jg23548"/>
    <property type="gene ID" value="jg23548"/>
</dbReference>
<keyword evidence="7 11" id="KW-0443">Lipid metabolism</keyword>
<dbReference type="PANTHER" id="PTHR12586">
    <property type="entry name" value="CDP-DIACYLGLYCEROL--SERINE O-PHOSPHATIDYLTRANSFERASE"/>
    <property type="match status" value="1"/>
</dbReference>
<evidence type="ECO:0000256" key="8">
    <source>
        <dbReference type="ARBA" id="ARBA00023209"/>
    </source>
</evidence>
<evidence type="ECO:0000313" key="14">
    <source>
        <dbReference type="WBParaSite" id="jg23548"/>
    </source>
</evidence>